<organism evidence="1 2">
    <name type="scientific">Eubacterium maltosivorans</name>
    <dbReference type="NCBI Taxonomy" id="2041044"/>
    <lineage>
        <taxon>Bacteria</taxon>
        <taxon>Bacillati</taxon>
        <taxon>Bacillota</taxon>
        <taxon>Clostridia</taxon>
        <taxon>Eubacteriales</taxon>
        <taxon>Eubacteriaceae</taxon>
        <taxon>Eubacterium</taxon>
    </lineage>
</organism>
<evidence type="ECO:0000313" key="1">
    <source>
        <dbReference type="EMBL" id="QCT69821.1"/>
    </source>
</evidence>
<dbReference type="Proteomes" id="UP000218387">
    <property type="component" value="Chromosome"/>
</dbReference>
<accession>A0A4P9C5B4</accession>
<proteinExistence type="predicted"/>
<dbReference type="KEGG" id="emt:CPZ25_000385"/>
<keyword evidence="2" id="KW-1185">Reference proteome</keyword>
<dbReference type="EMBL" id="CP029487">
    <property type="protein sequence ID" value="QCT69821.1"/>
    <property type="molecule type" value="Genomic_DNA"/>
</dbReference>
<evidence type="ECO:0000313" key="2">
    <source>
        <dbReference type="Proteomes" id="UP000218387"/>
    </source>
</evidence>
<gene>
    <name evidence="1" type="ORF">CPZ25_000385</name>
</gene>
<name>A0A4P9C5B4_EUBML</name>
<protein>
    <submittedName>
        <fullName evidence="1">Uncharacterized protein</fullName>
    </submittedName>
</protein>
<reference evidence="1 2" key="1">
    <citation type="submission" date="2018-05" db="EMBL/GenBank/DDBJ databases">
        <title>Genome comparison of Eubacterium sp.</title>
        <authorList>
            <person name="Feng Y."/>
            <person name="Sanchez-Andrea I."/>
            <person name="Stams A.J.M."/>
            <person name="De Vos W.M."/>
        </authorList>
    </citation>
    <scope>NUCLEOTIDE SEQUENCE [LARGE SCALE GENOMIC DNA]</scope>
    <source>
        <strain evidence="1 2">YI</strain>
    </source>
</reference>
<sequence length="62" mass="7354">MTDFNKISQRKMRKAKFSGIFIEKKAKTFGKVSIFISFFDIISRILYNCINTFKKLLKGRKK</sequence>
<dbReference type="AlphaFoldDB" id="A0A4P9C5B4"/>